<organism evidence="1 2">
    <name type="scientific">Vitis vinifera</name>
    <name type="common">Grape</name>
    <dbReference type="NCBI Taxonomy" id="29760"/>
    <lineage>
        <taxon>Eukaryota</taxon>
        <taxon>Viridiplantae</taxon>
        <taxon>Streptophyta</taxon>
        <taxon>Embryophyta</taxon>
        <taxon>Tracheophyta</taxon>
        <taxon>Spermatophyta</taxon>
        <taxon>Magnoliopsida</taxon>
        <taxon>eudicotyledons</taxon>
        <taxon>Gunneridae</taxon>
        <taxon>Pentapetalae</taxon>
        <taxon>rosids</taxon>
        <taxon>Vitales</taxon>
        <taxon>Vitaceae</taxon>
        <taxon>Viteae</taxon>
        <taxon>Vitis</taxon>
    </lineage>
</organism>
<dbReference type="Proteomes" id="UP000288805">
    <property type="component" value="Unassembled WGS sequence"/>
</dbReference>
<reference evidence="1 2" key="1">
    <citation type="journal article" date="2018" name="PLoS Genet.">
        <title>Population sequencing reveals clonal diversity and ancestral inbreeding in the grapevine cultivar Chardonnay.</title>
        <authorList>
            <person name="Roach M.J."/>
            <person name="Johnson D.L."/>
            <person name="Bohlmann J."/>
            <person name="van Vuuren H.J."/>
            <person name="Jones S.J."/>
            <person name="Pretorius I.S."/>
            <person name="Schmidt S.A."/>
            <person name="Borneman A.R."/>
        </authorList>
    </citation>
    <scope>NUCLEOTIDE SEQUENCE [LARGE SCALE GENOMIC DNA]</scope>
    <source>
        <strain evidence="2">cv. Chardonnay</strain>
        <tissue evidence="1">Leaf</tissue>
    </source>
</reference>
<evidence type="ECO:0000313" key="1">
    <source>
        <dbReference type="EMBL" id="RVW92827.1"/>
    </source>
</evidence>
<name>A0A438I839_VITVI</name>
<dbReference type="EMBL" id="QGNW01000133">
    <property type="protein sequence ID" value="RVW92827.1"/>
    <property type="molecule type" value="Genomic_DNA"/>
</dbReference>
<comment type="caution">
    <text evidence="1">The sequence shown here is derived from an EMBL/GenBank/DDBJ whole genome shotgun (WGS) entry which is preliminary data.</text>
</comment>
<protein>
    <submittedName>
        <fullName evidence="1">Uncharacterized protein</fullName>
    </submittedName>
</protein>
<gene>
    <name evidence="1" type="ORF">CK203_040440</name>
</gene>
<proteinExistence type="predicted"/>
<sequence length="61" mass="7248">MNMAWISNDVSLWGRWRRRDSARLFNKFIGNLYASYLQIVYEELSLEAARNFVNSSRSSKE</sequence>
<dbReference type="AlphaFoldDB" id="A0A438I839"/>
<accession>A0A438I839</accession>
<evidence type="ECO:0000313" key="2">
    <source>
        <dbReference type="Proteomes" id="UP000288805"/>
    </source>
</evidence>